<dbReference type="EMBL" id="AMQN01009627">
    <property type="status" value="NOT_ANNOTATED_CDS"/>
    <property type="molecule type" value="Genomic_DNA"/>
</dbReference>
<protein>
    <recommendedName>
        <fullName evidence="9">Transformation/transcription domain-associated protein</fullName>
    </recommendedName>
</protein>
<dbReference type="PANTHER" id="PTHR11139:SF1">
    <property type="entry name" value="TRANSFORMATION_TRANSCRIPTION DOMAIN-ASSOCIATED PROTEIN"/>
    <property type="match status" value="1"/>
</dbReference>
<gene>
    <name evidence="6" type="ORF">CAPTEDRAFT_225574</name>
</gene>
<evidence type="ECO:0000313" key="7">
    <source>
        <dbReference type="EnsemblMetazoa" id="CapteP225574"/>
    </source>
</evidence>
<dbReference type="InterPro" id="IPR003151">
    <property type="entry name" value="PIK-rel_kinase_FAT"/>
</dbReference>
<dbReference type="InterPro" id="IPR011990">
    <property type="entry name" value="TPR-like_helical_dom_sf"/>
</dbReference>
<dbReference type="SUPFAM" id="SSF48371">
    <property type="entry name" value="ARM repeat"/>
    <property type="match status" value="4"/>
</dbReference>
<dbReference type="Pfam" id="PF00454">
    <property type="entry name" value="PI3_PI4_kinase"/>
    <property type="match status" value="1"/>
</dbReference>
<dbReference type="FunCoup" id="R7U3Q6">
    <property type="interactions" value="1319"/>
</dbReference>
<feature type="region of interest" description="Disordered" evidence="2">
    <location>
        <begin position="482"/>
        <end position="535"/>
    </location>
</feature>
<dbReference type="HOGENOM" id="CLU_000129_1_1_1"/>
<feature type="region of interest" description="Disordered" evidence="2">
    <location>
        <begin position="3328"/>
        <end position="3352"/>
    </location>
</feature>
<reference evidence="7" key="3">
    <citation type="submission" date="2015-06" db="UniProtKB">
        <authorList>
            <consortium name="EnsemblMetazoa"/>
        </authorList>
    </citation>
    <scope>IDENTIFICATION</scope>
</reference>
<sequence length="3919" mass="443352">MLAATVTPKLVPASPQDPAVQINNFKSYVALIADHTAIEKKLKAAQELSENFEVVATSPQYAQFLSDAMRVFIKVLQEGDPHFIAEQNTQQLRKLLLEIIHRIPTNDQLKQFVKPILSLMFKLLKIDNEENVLICLRVIIELHKQYRPQISPDVQDFLQFVKSIYKDLPNHLMKIFEPRAQLKVKDISEINVDALLNETFTTTTLMTEKKNPENQPVSYNLIPKAVLSLKVLAELPIIVVLMYQLYKQSVHNEVADFIPLIMNTIVLQPTQQQRVNPAFNREVFVDFIAAQIKTLSFLAYIIRIYQETVNTHSLQMVKGMLGLLTLCPQEVAHLRKELLIAARHILATDLRNKFVPCIDKLFDESILIGTGWTTHESLRPLAYSTLADLVHHVRQSLTLSDLALAVNLFSKNVHDESLPSSIQTMSCKLLLNLVECIRTKSESENGNGRELFMRMLEVFVLKFQTVAEIQLPCLLQKCAKDPPSTPTPLAGTPTVDVKPSLPGEGGKGDNKADGKEEKGSGVGSAPTMGLNIDKDDSKNTKVGVLGTQLPNYTVTDCRSLVKTLVSGVKTITWGTASCKAPGMDLSFIQNKQFLPKEVFVYVRLVKFALQALDIYTINVAATGQASIRPAAVQSVRTKEEKEVLEHFAGVFIMMSPSTFKEIFSTTIEFMVDRIHHNYALQIVSNSFLANPTTSATFATILVEYLLARMEEMGSNQERSNLYLKLFKMVFGSVSLLANENEQMLKPHLHTIVNKSMELALCAKEPYNYFLLLRALFRSIGGGSHDLLYQEFLPLLPNLLQGLNSLQSGLHKQHMKDLFVELCLTVPVRLSSLLPYLPMLMDPLVSALNGSQTLVSQGLRTLELCVDNLQPDFLYDHIQPVRAELMQALWRCLRNPPDNIAHVAYRVLGKFGGSNRKMLREPQKLNYNECESSGPCLSVYFNDSKTPISLPIEKSIEVALNALKSSSTEAYYRKQAWEVIKCYLVATIQLDDDKYKLTQLFTHPAYVPVSSLSSVIDDYIFSFIERDNHHHTAGGLYKNPDSHGRKVQEQALAGMFVAAAIKDLRSQVLPFMAAMVRHYTLVAIAQQAGPFPVCGEKQSRLDGMDPQVLIDALAVIMGHEEKELCKPGNLALMLILDIATTFLGTRERASQLPLFEYLVEKMCSLCYERAWYAKLGGCKAIKLMHERMALRWVLDHQFVFLKALLFVMMDLTGEVSSGALDMAKANLEQMVRLCAKPITPDDSNEELVSAQKKSLYDVVHELVRLVTSPNTLVREQAVHSLQVLAETTNKTITEIMEPHKEVLVDMIPPKKHLLRYQPANTQIGLVEGNTFCTTLEPRLFTIDLNLPEHKVFFHDLVSLCEAENAVLLKLPCYKSVSNLIPLRKSAMRALSACHYIPQARERIFKVLNKALNSKESELQIAAHDCMKKFISGFQIDMEMVHTEMRPLLMQLGDHRSLTLNFIQVLSSLTQLFPNTFNEKLCEQLLAHLKKWIATKTQARVTGQVVPNELKVCTAIIDIFHLIPAASHKFIEPLTAVMLKGEKDLLLEAGSPFRDALIKFLLRYPQQSIDVFLSEGKVQDQQWSRTLEWMLRNKAGKPFRDVLQNKHQRLLNLTLGQTQPSQQTPQVASVKWELQYQSIIIINLLVSSDPEWLPKHPDLVTNLLKIWVSSEFQERHRKIETVDYIHWQEPCMLIECLLNYFKNHPNEIELLFHMLRCFAQRYIPQFQFFKDFLEDVVAETYSVEWKRKAFFKFVDVFRDQSWPKDLKAKILQYVLIPCFANSFKKGGGEPLIGGMPAPDQDNPENIISVFINQVIDPDNPFGTSDAVRILLLQFSSLLVEQASAHIHDAANKKQGNKLRRLMTFAWPCLLPKNCVDPATKYHGHLLLSHIIAKFAIHKRIVLQVFHSLLKAHAVEARSVVRQALEILTPAMPGRMEDGNGMLTHWTKKIIVEEGHAVAQLVHILQLLVRHYKVYYPVRHHLIQHMITSIQRLGLAPNATPEHRKLAVELAEVIIKWEMQRIKEDSPESSNGGSTTPGIQETSEMPSLTGLKRSASVESPQEAKRPRHQSGPGGATKSTSDCSRPIEKQFCDAVVNFLLRIACQVNEPATTMGSPGELLSRRCVGLLKNALRPDVWPNADLKLVCLDKILRTVGAPQPNIANICMALELLGFLIGILRKDLILSSFKPLQRGIAECMNCPNTKVIRALNSLLSRLMNLFPTEPASSSVASKYEELECLYSCVIRVVTDGLANYEKSGSGSPSQLSGTLMILKAACTHNSHYIDRLIIPFMRVLQRMARDHITHTPSESSPVASELLILSLDLVKNRVGVMSQDMRKGFIGSILVGLIEKTQDAKVMKAITKMVEDWVKIKTPVVMNQSPSLREKAILLVRLMQHVEKRFPDDADLNAQFLELVNYIYRDDTLRGSELTSKLEPAFLAGLRCSQPTIRQKFMEVFDGSIKRQPFERLLYITRSQNWEAMGSHFWIKQCIELMLSIALSDLSITCTSLSCQLPSATSVINLADSHDRNAFDMVMKLKEEPLDSVALDKEEEEIDIEMSADSTESLPKGELPKRDGQPHDPKQDLHLRLQQEAKFLENCREVKTVSFLQALAQLCHSNVTLAHEVWLQLFPRVWKILTDRMQQSLAAELGPFLCSGSHVFQKDCHPSAIHTFLEAACQCMHTLPLQPGILKYLGKTHNLWHRAVLTLEQMAYDNGLSSQLIRSRPVMSEYEFEPVTSPQQQTLDSLCELYSLLKEDDMLTGIWRNRAKYPDTNIALAYEQHGFYEKAQSAYETAMEKARQEHNSGNVSPAIIPEYKLWEEHWIKCSKELNQWDLLLEYANAKGNSNPQLVLESAWRVPNWGLMKDALLQVEQSCPKEIAWKVNLYRGYIAICPPDDHHLNMIERLVEVSSNLAIKEWRRLPNIVSHIHIHLLQAAQQIMELQEAAQINQGLQPANIGRDSSLHDMKAIVKTWRNRLPMISDDLSHWSDIFTWRQHHYQFIVREYESHSQLDPKQSNHSMLGVHASAQAIIHFGKIARKQNLTGVCLDSLSRIHTIPSVPIVDCFQKILQQVKCYLQMSGVMGRNELQEGLEVIESTNLKYFTKEMTAEFYALKGSFLAQIGRSEDANKAFSAAVQMHDTLVKAWALWGDYLQNLFTREKSMQTGVYAITCFLHACRHQNGGRCRKYIAKVLWLLTYDDDKSTLAEAVGEYSTGVPQITWLPWIPQLLTCLVRNEGRLILTLLNKVGSMYPQAVYFPIRTLYLTLKIEQRERYKSMGGDPATPALPRQNDLAIATPSASSGVGTGSSPSPSLSVASPDVVSASSSVPLSEAIGQPQVTVSQGTASTSTSSASGSSNVETGPIKATAPMWRCSRIMHLQRDVKPTILSSLEYIVDQMVWFRENWYEEVLRQLRQGLAKCYTVAFENRGAVTDATITPHTLNFIRKLVTTFGIGLENVSSVSTTCSSAASESLARRAQLTAQDPVFQKMKSQFTTDFDFNVPGSTKLHNLINKLKKWIKILEAKIKLRPKSFLIEERCRFLSNFSLSTAEVELPGEFLLPKHSHYYVRIARFMPRVEIVHKHNTAARRLFIRGHNGKVYPYLFVNNACLTESRREERVLQLLRMLNYFLGKQKETARRLLNFTVPRVVAVSPQMRLVEDNPSSVSLLDIYKSRCSKRSLEHDSPIARYYERLGTVQARGAQASHQVLRDILKEVQVNMVPRSLLREWATHTFPNATDYWTFRKNFTVQLALAGFVEFILHLSRMNPDMMYLHQDSGLLDIAYFKFDIDDQTGDLDANRPVPFRLTPNIAEFLTSTGVTGPLTAAMVAAARCFVQPQYKLISFLRVVLRDEYITWHKKKQEELNPGAQPSDMKGEILIQMVTKAVQAITTRLQNLATFDGAESRVSTLVMAANSHDNLCRMDPAWHPWL</sequence>
<dbReference type="InterPro" id="IPR014009">
    <property type="entry name" value="PIK_FAT"/>
</dbReference>
<dbReference type="InterPro" id="IPR011009">
    <property type="entry name" value="Kinase-like_dom_sf"/>
</dbReference>
<feature type="domain" description="FATC" evidence="5">
    <location>
        <begin position="3887"/>
        <end position="3919"/>
    </location>
</feature>
<evidence type="ECO:0000256" key="1">
    <source>
        <dbReference type="ARBA" id="ARBA00007234"/>
    </source>
</evidence>
<feature type="region of interest" description="Disordered" evidence="2">
    <location>
        <begin position="2019"/>
        <end position="2079"/>
    </location>
</feature>
<dbReference type="InterPro" id="IPR046805">
    <property type="entry name" value="Tra1_ring"/>
</dbReference>
<dbReference type="SMART" id="SM00146">
    <property type="entry name" value="PI3Kc"/>
    <property type="match status" value="1"/>
</dbReference>
<name>R7U3Q6_CAPTE</name>
<feature type="domain" description="PI3K/PI4K catalytic" evidence="3">
    <location>
        <begin position="3564"/>
        <end position="3883"/>
    </location>
</feature>
<organism evidence="6">
    <name type="scientific">Capitella teleta</name>
    <name type="common">Polychaete worm</name>
    <dbReference type="NCBI Taxonomy" id="283909"/>
    <lineage>
        <taxon>Eukaryota</taxon>
        <taxon>Metazoa</taxon>
        <taxon>Spiralia</taxon>
        <taxon>Lophotrochozoa</taxon>
        <taxon>Annelida</taxon>
        <taxon>Polychaeta</taxon>
        <taxon>Sedentaria</taxon>
        <taxon>Scolecida</taxon>
        <taxon>Capitellidae</taxon>
        <taxon>Capitella</taxon>
    </lineage>
</organism>
<dbReference type="InterPro" id="IPR036940">
    <property type="entry name" value="PI3/4_kinase_cat_sf"/>
</dbReference>
<dbReference type="STRING" id="283909.R7U3Q6"/>
<evidence type="ECO:0000313" key="6">
    <source>
        <dbReference type="EMBL" id="ELU00624.1"/>
    </source>
</evidence>
<evidence type="ECO:0000259" key="4">
    <source>
        <dbReference type="PROSITE" id="PS51189"/>
    </source>
</evidence>
<dbReference type="PANTHER" id="PTHR11139">
    <property type="entry name" value="ATAXIA TELANGIECTASIA MUTATED ATM -RELATED"/>
    <property type="match status" value="1"/>
</dbReference>
<dbReference type="Pfam" id="PF02259">
    <property type="entry name" value="FAT"/>
    <property type="match status" value="1"/>
</dbReference>
<dbReference type="EMBL" id="KB305828">
    <property type="protein sequence ID" value="ELU00624.1"/>
    <property type="molecule type" value="Genomic_DNA"/>
</dbReference>
<evidence type="ECO:0000256" key="2">
    <source>
        <dbReference type="SAM" id="MobiDB-lite"/>
    </source>
</evidence>
<keyword evidence="8" id="KW-1185">Reference proteome</keyword>
<dbReference type="Proteomes" id="UP000014760">
    <property type="component" value="Unassembled WGS sequence"/>
</dbReference>
<dbReference type="Gene3D" id="1.10.1070.11">
    <property type="entry name" value="Phosphatidylinositol 3-/4-kinase, catalytic domain"/>
    <property type="match status" value="1"/>
</dbReference>
<dbReference type="Pfam" id="PF20206">
    <property type="entry name" value="Tra1_ring"/>
    <property type="match status" value="1"/>
</dbReference>
<dbReference type="EnsemblMetazoa" id="CapteT225574">
    <property type="protein sequence ID" value="CapteP225574"/>
    <property type="gene ID" value="CapteG225574"/>
</dbReference>
<dbReference type="InterPro" id="IPR000403">
    <property type="entry name" value="PI3/4_kinase_cat_dom"/>
</dbReference>
<feature type="compositionally biased region" description="Polar residues" evidence="2">
    <location>
        <begin position="2025"/>
        <end position="2043"/>
    </location>
</feature>
<feature type="region of interest" description="Disordered" evidence="2">
    <location>
        <begin position="2550"/>
        <end position="2576"/>
    </location>
</feature>
<dbReference type="InterPro" id="IPR050517">
    <property type="entry name" value="DDR_Repair_Kinase"/>
</dbReference>
<dbReference type="GO" id="GO:0035267">
    <property type="term" value="C:NuA4 histone acetyltransferase complex"/>
    <property type="evidence" value="ECO:0007669"/>
    <property type="project" value="TreeGrafter"/>
</dbReference>
<dbReference type="SUPFAM" id="SSF56112">
    <property type="entry name" value="Protein kinase-like (PK-like)"/>
    <property type="match status" value="1"/>
</dbReference>
<dbReference type="PROSITE" id="PS50290">
    <property type="entry name" value="PI3_4_KINASE_3"/>
    <property type="match status" value="1"/>
</dbReference>
<dbReference type="OMA" id="CLDLYGQ"/>
<accession>R7U3Q6</accession>
<feature type="compositionally biased region" description="Low complexity" evidence="2">
    <location>
        <begin position="3329"/>
        <end position="3348"/>
    </location>
</feature>
<dbReference type="PROSITE" id="PS51190">
    <property type="entry name" value="FATC"/>
    <property type="match status" value="1"/>
</dbReference>
<dbReference type="GO" id="GO:0006281">
    <property type="term" value="P:DNA repair"/>
    <property type="evidence" value="ECO:0007669"/>
    <property type="project" value="TreeGrafter"/>
</dbReference>
<dbReference type="InterPro" id="IPR046807">
    <property type="entry name" value="Tra1_central"/>
</dbReference>
<dbReference type="GO" id="GO:0005634">
    <property type="term" value="C:nucleus"/>
    <property type="evidence" value="ECO:0007669"/>
    <property type="project" value="TreeGrafter"/>
</dbReference>
<proteinExistence type="inferred from homology"/>
<dbReference type="OrthoDB" id="5570127at2759"/>
<feature type="domain" description="FAT" evidence="4">
    <location>
        <begin position="2683"/>
        <end position="3257"/>
    </location>
</feature>
<evidence type="ECO:0000313" key="8">
    <source>
        <dbReference type="Proteomes" id="UP000014760"/>
    </source>
</evidence>
<feature type="region of interest" description="Disordered" evidence="2">
    <location>
        <begin position="3288"/>
        <end position="3309"/>
    </location>
</feature>
<reference evidence="6 8" key="2">
    <citation type="journal article" date="2013" name="Nature">
        <title>Insights into bilaterian evolution from three spiralian genomes.</title>
        <authorList>
            <person name="Simakov O."/>
            <person name="Marletaz F."/>
            <person name="Cho S.J."/>
            <person name="Edsinger-Gonzales E."/>
            <person name="Havlak P."/>
            <person name="Hellsten U."/>
            <person name="Kuo D.H."/>
            <person name="Larsson T."/>
            <person name="Lv J."/>
            <person name="Arendt D."/>
            <person name="Savage R."/>
            <person name="Osoegawa K."/>
            <person name="de Jong P."/>
            <person name="Grimwood J."/>
            <person name="Chapman J.A."/>
            <person name="Shapiro H."/>
            <person name="Aerts A."/>
            <person name="Otillar R.P."/>
            <person name="Terry A.Y."/>
            <person name="Boore J.L."/>
            <person name="Grigoriev I.V."/>
            <person name="Lindberg D.R."/>
            <person name="Seaver E.C."/>
            <person name="Weisblat D.A."/>
            <person name="Putnam N.H."/>
            <person name="Rokhsar D.S."/>
        </authorList>
    </citation>
    <scope>NUCLEOTIDE SEQUENCE</scope>
    <source>
        <strain evidence="6 8">I ESC-2004</strain>
    </source>
</reference>
<dbReference type="PROSITE" id="PS51189">
    <property type="entry name" value="FAT"/>
    <property type="match status" value="1"/>
</dbReference>
<feature type="compositionally biased region" description="Basic and acidic residues" evidence="2">
    <location>
        <begin position="506"/>
        <end position="519"/>
    </location>
</feature>
<dbReference type="SUPFAM" id="SSF48452">
    <property type="entry name" value="TPR-like"/>
    <property type="match status" value="1"/>
</dbReference>
<dbReference type="SMART" id="SM01343">
    <property type="entry name" value="FATC"/>
    <property type="match status" value="1"/>
</dbReference>
<evidence type="ECO:0000259" key="3">
    <source>
        <dbReference type="PROSITE" id="PS50290"/>
    </source>
</evidence>
<dbReference type="CDD" id="cd05163">
    <property type="entry name" value="PIKK_TRRAP"/>
    <property type="match status" value="1"/>
</dbReference>
<evidence type="ECO:0000259" key="5">
    <source>
        <dbReference type="PROSITE" id="PS51190"/>
    </source>
</evidence>
<dbReference type="Gene3D" id="1.25.10.10">
    <property type="entry name" value="Leucine-rich Repeat Variant"/>
    <property type="match status" value="2"/>
</dbReference>
<dbReference type="Pfam" id="PF20175">
    <property type="entry name" value="Tra1_central"/>
    <property type="match status" value="1"/>
</dbReference>
<dbReference type="InterPro" id="IPR016024">
    <property type="entry name" value="ARM-type_fold"/>
</dbReference>
<evidence type="ECO:0008006" key="9">
    <source>
        <dbReference type="Google" id="ProtNLM"/>
    </source>
</evidence>
<comment type="similarity">
    <text evidence="1">Belongs to the PI3/PI4-kinase family. TRA1 subfamily.</text>
</comment>
<feature type="compositionally biased region" description="Basic and acidic residues" evidence="2">
    <location>
        <begin position="2564"/>
        <end position="2576"/>
    </location>
</feature>
<reference evidence="8" key="1">
    <citation type="submission" date="2012-12" db="EMBL/GenBank/DDBJ databases">
        <authorList>
            <person name="Hellsten U."/>
            <person name="Grimwood J."/>
            <person name="Chapman J.A."/>
            <person name="Shapiro H."/>
            <person name="Aerts A."/>
            <person name="Otillar R.P."/>
            <person name="Terry A.Y."/>
            <person name="Boore J.L."/>
            <person name="Simakov O."/>
            <person name="Marletaz F."/>
            <person name="Cho S.-J."/>
            <person name="Edsinger-Gonzales E."/>
            <person name="Havlak P."/>
            <person name="Kuo D.-H."/>
            <person name="Larsson T."/>
            <person name="Lv J."/>
            <person name="Arendt D."/>
            <person name="Savage R."/>
            <person name="Osoegawa K."/>
            <person name="de Jong P."/>
            <person name="Lindberg D.R."/>
            <person name="Seaver E.C."/>
            <person name="Weisblat D.A."/>
            <person name="Putnam N.H."/>
            <person name="Grigoriev I.V."/>
            <person name="Rokhsar D.S."/>
        </authorList>
    </citation>
    <scope>NUCLEOTIDE SEQUENCE</scope>
    <source>
        <strain evidence="8">I ESC-2004</strain>
    </source>
</reference>
<dbReference type="GO" id="GO:0006355">
    <property type="term" value="P:regulation of DNA-templated transcription"/>
    <property type="evidence" value="ECO:0007669"/>
    <property type="project" value="TreeGrafter"/>
</dbReference>
<dbReference type="InterPro" id="IPR011989">
    <property type="entry name" value="ARM-like"/>
</dbReference>
<dbReference type="GO" id="GO:0004672">
    <property type="term" value="F:protein kinase activity"/>
    <property type="evidence" value="ECO:0007669"/>
    <property type="project" value="UniProtKB-ARBA"/>
</dbReference>
<dbReference type="GO" id="GO:0000124">
    <property type="term" value="C:SAGA complex"/>
    <property type="evidence" value="ECO:0007669"/>
    <property type="project" value="TreeGrafter"/>
</dbReference>
<dbReference type="InterPro" id="IPR003152">
    <property type="entry name" value="FATC_dom"/>
</dbReference>